<dbReference type="AlphaFoldDB" id="A0A919CAS5"/>
<evidence type="ECO:0000256" key="1">
    <source>
        <dbReference type="ARBA" id="ARBA00023002"/>
    </source>
</evidence>
<dbReference type="InterPro" id="IPR050564">
    <property type="entry name" value="F420-G6PD/mer"/>
</dbReference>
<gene>
    <name evidence="3" type="primary">hmd</name>
    <name evidence="3" type="ORF">GCM10010334_39640</name>
</gene>
<dbReference type="Gene3D" id="3.20.20.30">
    <property type="entry name" value="Luciferase-like domain"/>
    <property type="match status" value="1"/>
</dbReference>
<evidence type="ECO:0000259" key="2">
    <source>
        <dbReference type="Pfam" id="PF00296"/>
    </source>
</evidence>
<dbReference type="SUPFAM" id="SSF51679">
    <property type="entry name" value="Bacterial luciferase-like"/>
    <property type="match status" value="1"/>
</dbReference>
<dbReference type="GO" id="GO:0016705">
    <property type="term" value="F:oxidoreductase activity, acting on paired donors, with incorporation or reduction of molecular oxygen"/>
    <property type="evidence" value="ECO:0007669"/>
    <property type="project" value="InterPro"/>
</dbReference>
<accession>A0A919CAS5</accession>
<evidence type="ECO:0000313" key="4">
    <source>
        <dbReference type="Proteomes" id="UP000638353"/>
    </source>
</evidence>
<sequence>MLPVQLGANVDPTWADPLRPILNAKRIEEAGLDIITVQDHPYQPAFYDTWTLANWILAYTEKLVVLPAVANLPLRPPAVLGKSAASAYLLSGGRLQLGLGAGAFWDAIEAYGGERRTPGEALGALSDAVDVIRAVWSRERSVRTDGTHYAVKGAHPGPPAADDGLGIWLGVTGPRALKLLGAKADGWVVSNMYFPPSELARGNALIAEGAEKAGRDPAELDGLRKLYNVAGLVSETESADPFHGTARQWADTLVSLYRDSGMNAFVFWPEDDRDRQTDLFAKEVAPLVREALGRP</sequence>
<dbReference type="InterPro" id="IPR011251">
    <property type="entry name" value="Luciferase-like_dom"/>
</dbReference>
<reference evidence="3" key="1">
    <citation type="journal article" date="2014" name="Int. J. Syst. Evol. Microbiol.">
        <title>Complete genome sequence of Corynebacterium casei LMG S-19264T (=DSM 44701T), isolated from a smear-ripened cheese.</title>
        <authorList>
            <consortium name="US DOE Joint Genome Institute (JGI-PGF)"/>
            <person name="Walter F."/>
            <person name="Albersmeier A."/>
            <person name="Kalinowski J."/>
            <person name="Ruckert C."/>
        </authorList>
    </citation>
    <scope>NUCLEOTIDE SEQUENCE</scope>
    <source>
        <strain evidence="3">JCM 4637</strain>
    </source>
</reference>
<feature type="domain" description="Luciferase-like" evidence="2">
    <location>
        <begin position="24"/>
        <end position="221"/>
    </location>
</feature>
<reference evidence="3" key="2">
    <citation type="submission" date="2020-09" db="EMBL/GenBank/DDBJ databases">
        <authorList>
            <person name="Sun Q."/>
            <person name="Ohkuma M."/>
        </authorList>
    </citation>
    <scope>NUCLEOTIDE SEQUENCE</scope>
    <source>
        <strain evidence="3">JCM 4637</strain>
    </source>
</reference>
<dbReference type="PANTHER" id="PTHR43244">
    <property type="match status" value="1"/>
</dbReference>
<dbReference type="EMBL" id="BMVC01000007">
    <property type="protein sequence ID" value="GHC97830.1"/>
    <property type="molecule type" value="Genomic_DNA"/>
</dbReference>
<comment type="caution">
    <text evidence="3">The sequence shown here is derived from an EMBL/GenBank/DDBJ whole genome shotgun (WGS) entry which is preliminary data.</text>
</comment>
<name>A0A919CAS5_9ACTN</name>
<dbReference type="InterPro" id="IPR036661">
    <property type="entry name" value="Luciferase-like_sf"/>
</dbReference>
<organism evidence="3 4">
    <name type="scientific">Streptomyces finlayi</name>
    <dbReference type="NCBI Taxonomy" id="67296"/>
    <lineage>
        <taxon>Bacteria</taxon>
        <taxon>Bacillati</taxon>
        <taxon>Actinomycetota</taxon>
        <taxon>Actinomycetes</taxon>
        <taxon>Kitasatosporales</taxon>
        <taxon>Streptomycetaceae</taxon>
        <taxon>Streptomyces</taxon>
    </lineage>
</organism>
<dbReference type="RefSeq" id="WP_189824420.1">
    <property type="nucleotide sequence ID" value="NZ_BMVC01000007.1"/>
</dbReference>
<proteinExistence type="predicted"/>
<dbReference type="PANTHER" id="PTHR43244:SF1">
    <property type="entry name" value="5,10-METHYLENETETRAHYDROMETHANOPTERIN REDUCTASE"/>
    <property type="match status" value="1"/>
</dbReference>
<dbReference type="CDD" id="cd01097">
    <property type="entry name" value="Tetrahydromethanopterin_reductase"/>
    <property type="match status" value="1"/>
</dbReference>
<keyword evidence="1" id="KW-0560">Oxidoreductase</keyword>
<protein>
    <submittedName>
        <fullName evidence="3">N5,N10-methylene tetrahydromethanopterin reductase</fullName>
    </submittedName>
</protein>
<evidence type="ECO:0000313" key="3">
    <source>
        <dbReference type="EMBL" id="GHC97830.1"/>
    </source>
</evidence>
<dbReference type="Pfam" id="PF00296">
    <property type="entry name" value="Bac_luciferase"/>
    <property type="match status" value="1"/>
</dbReference>
<dbReference type="Proteomes" id="UP000638353">
    <property type="component" value="Unassembled WGS sequence"/>
</dbReference>